<evidence type="ECO:0000256" key="1">
    <source>
        <dbReference type="SAM" id="MobiDB-lite"/>
    </source>
</evidence>
<proteinExistence type="predicted"/>
<name>A0A1H3MBU1_9RHOB</name>
<evidence type="ECO:0000313" key="3">
    <source>
        <dbReference type="Proteomes" id="UP000199286"/>
    </source>
</evidence>
<feature type="region of interest" description="Disordered" evidence="1">
    <location>
        <begin position="14"/>
        <end position="42"/>
    </location>
</feature>
<protein>
    <submittedName>
        <fullName evidence="2">Uncharacterized protein</fullName>
    </submittedName>
</protein>
<dbReference type="EMBL" id="FNPF01000016">
    <property type="protein sequence ID" value="SDY74180.1"/>
    <property type="molecule type" value="Genomic_DNA"/>
</dbReference>
<dbReference type="AlphaFoldDB" id="A0A1H3MBU1"/>
<keyword evidence="3" id="KW-1185">Reference proteome</keyword>
<organism evidence="2 3">
    <name type="scientific">Citreimonas salinaria</name>
    <dbReference type="NCBI Taxonomy" id="321339"/>
    <lineage>
        <taxon>Bacteria</taxon>
        <taxon>Pseudomonadati</taxon>
        <taxon>Pseudomonadota</taxon>
        <taxon>Alphaproteobacteria</taxon>
        <taxon>Rhodobacterales</taxon>
        <taxon>Roseobacteraceae</taxon>
        <taxon>Citreimonas</taxon>
    </lineage>
</organism>
<accession>A0A1H3MBU1</accession>
<evidence type="ECO:0000313" key="2">
    <source>
        <dbReference type="EMBL" id="SDY74180.1"/>
    </source>
</evidence>
<gene>
    <name evidence="2" type="ORF">SAMN05444340_11685</name>
</gene>
<sequence length="42" mass="4790">MLQRLIRTLTGAMRRRRRTPGRTASPKARAAQSAVRTAKRKI</sequence>
<dbReference type="Proteomes" id="UP000199286">
    <property type="component" value="Unassembled WGS sequence"/>
</dbReference>
<reference evidence="2 3" key="1">
    <citation type="submission" date="2016-10" db="EMBL/GenBank/DDBJ databases">
        <authorList>
            <person name="de Groot N.N."/>
        </authorList>
    </citation>
    <scope>NUCLEOTIDE SEQUENCE [LARGE SCALE GENOMIC DNA]</scope>
    <source>
        <strain evidence="2 3">DSM 26880</strain>
    </source>
</reference>